<dbReference type="InterPro" id="IPR013951">
    <property type="entry name" value="Rxt3"/>
</dbReference>
<feature type="compositionally biased region" description="Low complexity" evidence="1">
    <location>
        <begin position="133"/>
        <end position="155"/>
    </location>
</feature>
<accession>A0A9N8VV49</accession>
<feature type="region of interest" description="Disordered" evidence="1">
    <location>
        <begin position="1"/>
        <end position="33"/>
    </location>
</feature>
<feature type="region of interest" description="Disordered" evidence="1">
    <location>
        <begin position="128"/>
        <end position="171"/>
    </location>
</feature>
<dbReference type="EMBL" id="CAJVPI010000038">
    <property type="protein sequence ID" value="CAG8463517.1"/>
    <property type="molecule type" value="Genomic_DNA"/>
</dbReference>
<dbReference type="AlphaFoldDB" id="A0A9N8VV49"/>
<dbReference type="InterPro" id="IPR036609">
    <property type="entry name" value="LCCL_sf"/>
</dbReference>
<sequence>MDQPPPSSQKRTLLEDNIPDISTGGAPDHQSKRIRITLPPPVSLISPTQQGNATLNSLYSLPLPTPAPPQQLPAPVVLPPLSATVSTMLTSPISSQKLAHQTRELPPIESLAPPPLVKSILTSPDLQPFKTMSSPSVSQLPPSFPLQQPLSQSESFGSFSPPPTLNLPNGHREPQVIVENDESLNMDGIQERRLGYVIYSPKEILPPLEFKENGLLEVWIPSMHLTWDNQKVRKRELWGTDIYTDDSDVVAGKYVPKTSNYPDSFDYPDHDLCVTVRVMPKLMRYHGSMRHKMLSRSWGNHHGGSYKIENIQEMKKGESLGRSRWHGRKERLRKYLQMRKKVLGDQSEKVFAFNSESDPCLKYNKDLMSDPDELKERLKDEVAILENDYERYELSYDSQTLKYRFAVISSHVHLSSSGCYRSNSNGISNSDIPSLPLDSSSVDETISDNLEIRDLDWNPVGLVIRIPSGEGQCCIGERGRDEKPQAM</sequence>
<organism evidence="2 3">
    <name type="scientific">Paraglomus brasilianum</name>
    <dbReference type="NCBI Taxonomy" id="144538"/>
    <lineage>
        <taxon>Eukaryota</taxon>
        <taxon>Fungi</taxon>
        <taxon>Fungi incertae sedis</taxon>
        <taxon>Mucoromycota</taxon>
        <taxon>Glomeromycotina</taxon>
        <taxon>Glomeromycetes</taxon>
        <taxon>Paraglomerales</taxon>
        <taxon>Paraglomeraceae</taxon>
        <taxon>Paraglomus</taxon>
    </lineage>
</organism>
<evidence type="ECO:0000256" key="1">
    <source>
        <dbReference type="SAM" id="MobiDB-lite"/>
    </source>
</evidence>
<dbReference type="Proteomes" id="UP000789739">
    <property type="component" value="Unassembled WGS sequence"/>
</dbReference>
<dbReference type="OrthoDB" id="3596986at2759"/>
<dbReference type="Pfam" id="PF08642">
    <property type="entry name" value="Rxt3"/>
    <property type="match status" value="1"/>
</dbReference>
<protein>
    <submittedName>
        <fullName evidence="2">9076_t:CDS:1</fullName>
    </submittedName>
</protein>
<comment type="caution">
    <text evidence="2">The sequence shown here is derived from an EMBL/GenBank/DDBJ whole genome shotgun (WGS) entry which is preliminary data.</text>
</comment>
<dbReference type="Gene3D" id="2.170.130.20">
    <property type="entry name" value="LCCL-like domain"/>
    <property type="match status" value="1"/>
</dbReference>
<name>A0A9N8VV49_9GLOM</name>
<gene>
    <name evidence="2" type="ORF">PBRASI_LOCUS711</name>
</gene>
<evidence type="ECO:0000313" key="3">
    <source>
        <dbReference type="Proteomes" id="UP000789739"/>
    </source>
</evidence>
<evidence type="ECO:0000313" key="2">
    <source>
        <dbReference type="EMBL" id="CAG8463517.1"/>
    </source>
</evidence>
<keyword evidence="3" id="KW-1185">Reference proteome</keyword>
<reference evidence="2" key="1">
    <citation type="submission" date="2021-06" db="EMBL/GenBank/DDBJ databases">
        <authorList>
            <person name="Kallberg Y."/>
            <person name="Tangrot J."/>
            <person name="Rosling A."/>
        </authorList>
    </citation>
    <scope>NUCLEOTIDE SEQUENCE</scope>
    <source>
        <strain evidence="2">BR232B</strain>
    </source>
</reference>
<proteinExistence type="predicted"/>